<proteinExistence type="predicted"/>
<dbReference type="Proteomes" id="UP000663866">
    <property type="component" value="Unassembled WGS sequence"/>
</dbReference>
<feature type="region of interest" description="Disordered" evidence="1">
    <location>
        <begin position="1"/>
        <end position="21"/>
    </location>
</feature>
<name>A0A818YGL8_9BILA</name>
<evidence type="ECO:0000313" key="3">
    <source>
        <dbReference type="EMBL" id="CAF3754751.1"/>
    </source>
</evidence>
<feature type="compositionally biased region" description="Basic and acidic residues" evidence="1">
    <location>
        <begin position="83"/>
        <end position="92"/>
    </location>
</feature>
<dbReference type="AlphaFoldDB" id="A0A818YGL8"/>
<feature type="region of interest" description="Disordered" evidence="1">
    <location>
        <begin position="58"/>
        <end position="92"/>
    </location>
</feature>
<organism evidence="3 5">
    <name type="scientific">Rotaria magnacalcarata</name>
    <dbReference type="NCBI Taxonomy" id="392030"/>
    <lineage>
        <taxon>Eukaryota</taxon>
        <taxon>Metazoa</taxon>
        <taxon>Spiralia</taxon>
        <taxon>Gnathifera</taxon>
        <taxon>Rotifera</taxon>
        <taxon>Eurotatoria</taxon>
        <taxon>Bdelloidea</taxon>
        <taxon>Philodinida</taxon>
        <taxon>Philodinidae</taxon>
        <taxon>Rotaria</taxon>
    </lineage>
</organism>
<sequence length="193" mass="21963">MKTPSNILLESSETEPDDCNRDPLEDGLPNIVEVGSNAYSISTLIIIISPIGLSPVGAGAKGSTRWTQSKDLTNSTRSGRPRATTEKQDRRITSLAKEQPCVTAQDITNQLDRRRVIVSERTVCRRLNEAGARYSRPMSKPLRTEHHRQNRLRWVQHHKATDWNQGEIEQFMHWQSSSERYRDDKNKAVQTAV</sequence>
<feature type="compositionally biased region" description="Polar residues" evidence="1">
    <location>
        <begin position="1"/>
        <end position="11"/>
    </location>
</feature>
<evidence type="ECO:0000313" key="6">
    <source>
        <dbReference type="Proteomes" id="UP000663866"/>
    </source>
</evidence>
<dbReference type="GO" id="GO:0015074">
    <property type="term" value="P:DNA integration"/>
    <property type="evidence" value="ECO:0007669"/>
    <property type="project" value="InterPro"/>
</dbReference>
<dbReference type="EMBL" id="CAJOBF010000131">
    <property type="protein sequence ID" value="CAF3754751.1"/>
    <property type="molecule type" value="Genomic_DNA"/>
</dbReference>
<dbReference type="InterPro" id="IPR002492">
    <property type="entry name" value="Transposase_Tc1-like"/>
</dbReference>
<reference evidence="3" key="1">
    <citation type="submission" date="2021-02" db="EMBL/GenBank/DDBJ databases">
        <authorList>
            <person name="Nowell W R."/>
        </authorList>
    </citation>
    <scope>NUCLEOTIDE SEQUENCE</scope>
</reference>
<dbReference type="GO" id="GO:0003677">
    <property type="term" value="F:DNA binding"/>
    <property type="evidence" value="ECO:0007669"/>
    <property type="project" value="InterPro"/>
</dbReference>
<evidence type="ECO:0000313" key="5">
    <source>
        <dbReference type="Proteomes" id="UP000663842"/>
    </source>
</evidence>
<comment type="caution">
    <text evidence="3">The sequence shown here is derived from an EMBL/GenBank/DDBJ whole genome shotgun (WGS) entry which is preliminary data.</text>
</comment>
<evidence type="ECO:0000259" key="2">
    <source>
        <dbReference type="Pfam" id="PF01498"/>
    </source>
</evidence>
<accession>A0A818YGL8</accession>
<gene>
    <name evidence="4" type="ORF">OVN521_LOCUS16728</name>
    <name evidence="3" type="ORF">UXM345_LOCUS2213</name>
</gene>
<dbReference type="EMBL" id="CAJOBG010002820">
    <property type="protein sequence ID" value="CAF4029836.1"/>
    <property type="molecule type" value="Genomic_DNA"/>
</dbReference>
<dbReference type="Pfam" id="PF01498">
    <property type="entry name" value="HTH_Tnp_Tc3_2"/>
    <property type="match status" value="1"/>
</dbReference>
<feature type="domain" description="Transposase Tc1-like" evidence="2">
    <location>
        <begin position="89"/>
        <end position="159"/>
    </location>
</feature>
<protein>
    <recommendedName>
        <fullName evidence="2">Transposase Tc1-like domain-containing protein</fullName>
    </recommendedName>
</protein>
<evidence type="ECO:0000313" key="4">
    <source>
        <dbReference type="EMBL" id="CAF4029836.1"/>
    </source>
</evidence>
<dbReference type="Proteomes" id="UP000663842">
    <property type="component" value="Unassembled WGS sequence"/>
</dbReference>
<evidence type="ECO:0000256" key="1">
    <source>
        <dbReference type="SAM" id="MobiDB-lite"/>
    </source>
</evidence>
<dbReference type="GO" id="GO:0006313">
    <property type="term" value="P:DNA transposition"/>
    <property type="evidence" value="ECO:0007669"/>
    <property type="project" value="InterPro"/>
</dbReference>
<feature type="compositionally biased region" description="Polar residues" evidence="1">
    <location>
        <begin position="64"/>
        <end position="78"/>
    </location>
</feature>
<keyword evidence="6" id="KW-1185">Reference proteome</keyword>